<evidence type="ECO:0000313" key="2">
    <source>
        <dbReference type="Proteomes" id="UP001381693"/>
    </source>
</evidence>
<comment type="caution">
    <text evidence="1">The sequence shown here is derived from an EMBL/GenBank/DDBJ whole genome shotgun (WGS) entry which is preliminary data.</text>
</comment>
<dbReference type="Proteomes" id="UP001381693">
    <property type="component" value="Unassembled WGS sequence"/>
</dbReference>
<dbReference type="AlphaFoldDB" id="A0AAN8X3E4"/>
<organism evidence="1 2">
    <name type="scientific">Halocaridina rubra</name>
    <name type="common">Hawaiian red shrimp</name>
    <dbReference type="NCBI Taxonomy" id="373956"/>
    <lineage>
        <taxon>Eukaryota</taxon>
        <taxon>Metazoa</taxon>
        <taxon>Ecdysozoa</taxon>
        <taxon>Arthropoda</taxon>
        <taxon>Crustacea</taxon>
        <taxon>Multicrustacea</taxon>
        <taxon>Malacostraca</taxon>
        <taxon>Eumalacostraca</taxon>
        <taxon>Eucarida</taxon>
        <taxon>Decapoda</taxon>
        <taxon>Pleocyemata</taxon>
        <taxon>Caridea</taxon>
        <taxon>Atyoidea</taxon>
        <taxon>Atyidae</taxon>
        <taxon>Halocaridina</taxon>
    </lineage>
</organism>
<feature type="non-terminal residue" evidence="1">
    <location>
        <position position="69"/>
    </location>
</feature>
<proteinExistence type="predicted"/>
<sequence length="69" mass="7745">MDTVGNTEENEGTMMTVGQEGCRKAAPLLEAVHLKDHLATNPSEYSYFDMNRVLAWAGPNHWRVKPLSK</sequence>
<accession>A0AAN8X3E4</accession>
<reference evidence="1 2" key="1">
    <citation type="submission" date="2023-11" db="EMBL/GenBank/DDBJ databases">
        <title>Halocaridina rubra genome assembly.</title>
        <authorList>
            <person name="Smith C."/>
        </authorList>
    </citation>
    <scope>NUCLEOTIDE SEQUENCE [LARGE SCALE GENOMIC DNA]</scope>
    <source>
        <strain evidence="1">EP-1</strain>
        <tissue evidence="1">Whole</tissue>
    </source>
</reference>
<evidence type="ECO:0000313" key="1">
    <source>
        <dbReference type="EMBL" id="KAK7072209.1"/>
    </source>
</evidence>
<name>A0AAN8X3E4_HALRR</name>
<keyword evidence="2" id="KW-1185">Reference proteome</keyword>
<dbReference type="EMBL" id="JAXCGZ010013606">
    <property type="protein sequence ID" value="KAK7072209.1"/>
    <property type="molecule type" value="Genomic_DNA"/>
</dbReference>
<protein>
    <submittedName>
        <fullName evidence="1">Uncharacterized protein</fullName>
    </submittedName>
</protein>
<gene>
    <name evidence="1" type="ORF">SK128_026755</name>
</gene>